<keyword evidence="5 7" id="KW-0472">Membrane</keyword>
<feature type="transmembrane region" description="Helical" evidence="7">
    <location>
        <begin position="134"/>
        <end position="159"/>
    </location>
</feature>
<dbReference type="EMBL" id="VOSW01000036">
    <property type="protein sequence ID" value="KAE8758175.1"/>
    <property type="molecule type" value="Genomic_DNA"/>
</dbReference>
<keyword evidence="3 6" id="KW-0812">Transmembrane</keyword>
<dbReference type="InterPro" id="IPR035973">
    <property type="entry name" value="Cyt_c_oxidase_su3-like_sf"/>
</dbReference>
<proteinExistence type="inferred from homology"/>
<gene>
    <name evidence="9" type="ORF">FSO04_19820</name>
</gene>
<evidence type="ECO:0000259" key="8">
    <source>
        <dbReference type="PROSITE" id="PS50253"/>
    </source>
</evidence>
<dbReference type="PROSITE" id="PS50253">
    <property type="entry name" value="COX3"/>
    <property type="match status" value="1"/>
</dbReference>
<dbReference type="RefSeq" id="WP_154561631.1">
    <property type="nucleotide sequence ID" value="NZ_VOSW01000036.1"/>
</dbReference>
<evidence type="ECO:0000313" key="10">
    <source>
        <dbReference type="Proteomes" id="UP000463700"/>
    </source>
</evidence>
<feature type="domain" description="Heme-copper oxidase subunit III family profile" evidence="8">
    <location>
        <begin position="25"/>
        <end position="199"/>
    </location>
</feature>
<dbReference type="Gene3D" id="1.20.120.80">
    <property type="entry name" value="Cytochrome c oxidase, subunit III, four-helix bundle"/>
    <property type="match status" value="1"/>
</dbReference>
<keyword evidence="4 7" id="KW-1133">Transmembrane helix</keyword>
<dbReference type="GO" id="GO:0004129">
    <property type="term" value="F:cytochrome-c oxidase activity"/>
    <property type="evidence" value="ECO:0007669"/>
    <property type="project" value="InterPro"/>
</dbReference>
<dbReference type="OrthoDB" id="9810850at2"/>
<evidence type="ECO:0000256" key="6">
    <source>
        <dbReference type="RuleBase" id="RU003376"/>
    </source>
</evidence>
<comment type="caution">
    <text evidence="9">The sequence shown here is derived from an EMBL/GenBank/DDBJ whole genome shotgun (WGS) entry which is preliminary data.</text>
</comment>
<comment type="subcellular location">
    <subcellularLocation>
        <location evidence="6">Cell membrane</location>
        <topology evidence="6">Multi-pass membrane protein</topology>
    </subcellularLocation>
    <subcellularLocation>
        <location evidence="1">Membrane</location>
        <topology evidence="1">Multi-pass membrane protein</topology>
    </subcellularLocation>
</comment>
<dbReference type="InterPro" id="IPR000298">
    <property type="entry name" value="Cyt_c_oxidase-like_su3"/>
</dbReference>
<evidence type="ECO:0000256" key="7">
    <source>
        <dbReference type="SAM" id="Phobius"/>
    </source>
</evidence>
<dbReference type="GO" id="GO:0019646">
    <property type="term" value="P:aerobic electron transport chain"/>
    <property type="evidence" value="ECO:0007669"/>
    <property type="project" value="InterPro"/>
</dbReference>
<reference evidence="9 10" key="1">
    <citation type="journal article" date="2020" name="Int. J. Syst. Evol. Microbiol.">
        <title>Paraburkholderia madseniana sp. nov., a phenolic acid-degrading bacterium isolated from acidic forest soil.</title>
        <authorList>
            <person name="Wilhelm R.C."/>
            <person name="Murphy S.J.L."/>
            <person name="Feriancek N.M."/>
            <person name="Karasz D.C."/>
            <person name="DeRito C.M."/>
            <person name="Newman J.D."/>
            <person name="Buckley D.H."/>
        </authorList>
    </citation>
    <scope>NUCLEOTIDE SEQUENCE [LARGE SCALE GENOMIC DNA]</scope>
    <source>
        <strain evidence="9 10">RP11</strain>
    </source>
</reference>
<evidence type="ECO:0000313" key="9">
    <source>
        <dbReference type="EMBL" id="KAE8758175.1"/>
    </source>
</evidence>
<feature type="transmembrane region" description="Helical" evidence="7">
    <location>
        <begin position="25"/>
        <end position="45"/>
    </location>
</feature>
<dbReference type="GO" id="GO:0005886">
    <property type="term" value="C:plasma membrane"/>
    <property type="evidence" value="ECO:0007669"/>
    <property type="project" value="UniProtKB-SubCell"/>
</dbReference>
<sequence length="199" mass="22585">MAVGTAPPAVGTSPIARHLPGDKDVWVFIIAELLMFGVFFAIYIMNRFFEVEMFNASQLTLNRNLGVANTFFLVTSSWAVALSVHAARRNRRSKVSLYLGVGITLSFAFMLVKYVEYSAKFNAGVTMTTNTFYMFYFCLTVIHLLHVIGGTIILIVMWMKAKEGVYHARNTKGLETGASYWHMVDLLWIFLFPLLYLLR</sequence>
<evidence type="ECO:0000256" key="1">
    <source>
        <dbReference type="ARBA" id="ARBA00004141"/>
    </source>
</evidence>
<dbReference type="Proteomes" id="UP000463700">
    <property type="component" value="Unassembled WGS sequence"/>
</dbReference>
<feature type="transmembrane region" description="Helical" evidence="7">
    <location>
        <begin position="180"/>
        <end position="198"/>
    </location>
</feature>
<dbReference type="PANTHER" id="PTHR11403">
    <property type="entry name" value="CYTOCHROME C OXIDASE SUBUNIT III"/>
    <property type="match status" value="1"/>
</dbReference>
<organism evidence="9 10">
    <name type="scientific">Paraburkholderia madseniana</name>
    <dbReference type="NCBI Taxonomy" id="2599607"/>
    <lineage>
        <taxon>Bacteria</taxon>
        <taxon>Pseudomonadati</taxon>
        <taxon>Pseudomonadota</taxon>
        <taxon>Betaproteobacteria</taxon>
        <taxon>Burkholderiales</taxon>
        <taxon>Burkholderiaceae</taxon>
        <taxon>Paraburkholderia</taxon>
    </lineage>
</organism>
<name>A0A6N6WBZ2_9BURK</name>
<feature type="transmembrane region" description="Helical" evidence="7">
    <location>
        <begin position="65"/>
        <end position="84"/>
    </location>
</feature>
<dbReference type="InterPro" id="IPR024791">
    <property type="entry name" value="Cyt_c/ubiquinol_Oxase_su3"/>
</dbReference>
<evidence type="ECO:0000256" key="4">
    <source>
        <dbReference type="ARBA" id="ARBA00022989"/>
    </source>
</evidence>
<evidence type="ECO:0000256" key="5">
    <source>
        <dbReference type="ARBA" id="ARBA00023136"/>
    </source>
</evidence>
<dbReference type="PANTHER" id="PTHR11403:SF6">
    <property type="entry name" value="NITRIC OXIDE REDUCTASE SUBUNIT E"/>
    <property type="match status" value="1"/>
</dbReference>
<dbReference type="SUPFAM" id="SSF81452">
    <property type="entry name" value="Cytochrome c oxidase subunit III-like"/>
    <property type="match status" value="1"/>
</dbReference>
<comment type="similarity">
    <text evidence="2 6">Belongs to the cytochrome c oxidase subunit 3 family.</text>
</comment>
<dbReference type="InterPro" id="IPR013833">
    <property type="entry name" value="Cyt_c_oxidase_su3_a-hlx"/>
</dbReference>
<dbReference type="AlphaFoldDB" id="A0A6N6WBZ2"/>
<evidence type="ECO:0000256" key="2">
    <source>
        <dbReference type="ARBA" id="ARBA00010581"/>
    </source>
</evidence>
<protein>
    <submittedName>
        <fullName evidence="9">Cytochrome c oxidase subunit 3 family protein</fullName>
    </submittedName>
</protein>
<accession>A0A6N6WBZ2</accession>
<evidence type="ECO:0000256" key="3">
    <source>
        <dbReference type="ARBA" id="ARBA00022692"/>
    </source>
</evidence>
<dbReference type="CDD" id="cd02862">
    <property type="entry name" value="NorE_like"/>
    <property type="match status" value="1"/>
</dbReference>
<dbReference type="Pfam" id="PF00510">
    <property type="entry name" value="COX3"/>
    <property type="match status" value="1"/>
</dbReference>
<feature type="transmembrane region" description="Helical" evidence="7">
    <location>
        <begin position="96"/>
        <end position="114"/>
    </location>
</feature>